<keyword evidence="2" id="KW-1185">Reference proteome</keyword>
<proteinExistence type="predicted"/>
<protein>
    <submittedName>
        <fullName evidence="1">Uncharacterized protein</fullName>
    </submittedName>
</protein>
<name>A0AAD9U1C8_9ROSI</name>
<organism evidence="1 2">
    <name type="scientific">Dipteronia dyeriana</name>
    <dbReference type="NCBI Taxonomy" id="168575"/>
    <lineage>
        <taxon>Eukaryota</taxon>
        <taxon>Viridiplantae</taxon>
        <taxon>Streptophyta</taxon>
        <taxon>Embryophyta</taxon>
        <taxon>Tracheophyta</taxon>
        <taxon>Spermatophyta</taxon>
        <taxon>Magnoliopsida</taxon>
        <taxon>eudicotyledons</taxon>
        <taxon>Gunneridae</taxon>
        <taxon>Pentapetalae</taxon>
        <taxon>rosids</taxon>
        <taxon>malvids</taxon>
        <taxon>Sapindales</taxon>
        <taxon>Sapindaceae</taxon>
        <taxon>Hippocastanoideae</taxon>
        <taxon>Acereae</taxon>
        <taxon>Dipteronia</taxon>
    </lineage>
</organism>
<dbReference type="EMBL" id="JANJYI010000006">
    <property type="protein sequence ID" value="KAK2646104.1"/>
    <property type="molecule type" value="Genomic_DNA"/>
</dbReference>
<accession>A0AAD9U1C8</accession>
<dbReference type="Proteomes" id="UP001280121">
    <property type="component" value="Unassembled WGS sequence"/>
</dbReference>
<reference evidence="1" key="1">
    <citation type="journal article" date="2023" name="Plant J.">
        <title>Genome sequences and population genomics provide insights into the demographic history, inbreeding, and mutation load of two 'living fossil' tree species of Dipteronia.</title>
        <authorList>
            <person name="Feng Y."/>
            <person name="Comes H.P."/>
            <person name="Chen J."/>
            <person name="Zhu S."/>
            <person name="Lu R."/>
            <person name="Zhang X."/>
            <person name="Li P."/>
            <person name="Qiu J."/>
            <person name="Olsen K.M."/>
            <person name="Qiu Y."/>
        </authorList>
    </citation>
    <scope>NUCLEOTIDE SEQUENCE</scope>
    <source>
        <strain evidence="1">KIB01</strain>
    </source>
</reference>
<gene>
    <name evidence="1" type="ORF">Ddye_021299</name>
</gene>
<comment type="caution">
    <text evidence="1">The sequence shown here is derived from an EMBL/GenBank/DDBJ whole genome shotgun (WGS) entry which is preliminary data.</text>
</comment>
<evidence type="ECO:0000313" key="2">
    <source>
        <dbReference type="Proteomes" id="UP001280121"/>
    </source>
</evidence>
<sequence>MVENSNATTVEPFETLTTNEVLVTTNAGTKRKPTKTPSKVWIHFTKIEGASQGRCSRSSPESYTLGMEIPIEVVARAHEWCMKVLRPIPQDGTFDQTKPLSCIRNRDRFEQGQKYDK</sequence>
<dbReference type="AlphaFoldDB" id="A0AAD9U1C8"/>
<evidence type="ECO:0000313" key="1">
    <source>
        <dbReference type="EMBL" id="KAK2646104.1"/>
    </source>
</evidence>